<dbReference type="EC" id="1.13.11.-" evidence="5"/>
<dbReference type="Proteomes" id="UP001501352">
    <property type="component" value="Unassembled WGS sequence"/>
</dbReference>
<protein>
    <recommendedName>
        <fullName evidence="5">Dioxygenase</fullName>
        <ecNumber evidence="5">1.13.11.-</ecNumber>
    </recommendedName>
</protein>
<keyword evidence="3 5" id="KW-0560">Oxidoreductase</keyword>
<dbReference type="InterPro" id="IPR004294">
    <property type="entry name" value="Carotenoid_Oase"/>
</dbReference>
<dbReference type="Pfam" id="PF03055">
    <property type="entry name" value="RPE65"/>
    <property type="match status" value="1"/>
</dbReference>
<dbReference type="PANTHER" id="PTHR10543">
    <property type="entry name" value="BETA-CAROTENE DIOXYGENASE"/>
    <property type="match status" value="1"/>
</dbReference>
<evidence type="ECO:0000256" key="5">
    <source>
        <dbReference type="RuleBase" id="RU364048"/>
    </source>
</evidence>
<comment type="similarity">
    <text evidence="1 5">Belongs to the carotenoid oxygenase family.</text>
</comment>
<accession>A0ABN1H4Y8</accession>
<keyword evidence="5" id="KW-0223">Dioxygenase</keyword>
<evidence type="ECO:0000256" key="4">
    <source>
        <dbReference type="ARBA" id="ARBA00023004"/>
    </source>
</evidence>
<name>A0ABN1H4Y8_9CAUL</name>
<evidence type="ECO:0000313" key="7">
    <source>
        <dbReference type="Proteomes" id="UP001501352"/>
    </source>
</evidence>
<dbReference type="EMBL" id="BAAAGA010000007">
    <property type="protein sequence ID" value="GAA0628937.1"/>
    <property type="molecule type" value="Genomic_DNA"/>
</dbReference>
<comment type="caution">
    <text evidence="6">The sequence shown here is derived from an EMBL/GenBank/DDBJ whole genome shotgun (WGS) entry which is preliminary data.</text>
</comment>
<keyword evidence="7" id="KW-1185">Reference proteome</keyword>
<gene>
    <name evidence="6" type="ORF">GCM10009422_27920</name>
</gene>
<keyword evidence="2 5" id="KW-0479">Metal-binding</keyword>
<evidence type="ECO:0000256" key="2">
    <source>
        <dbReference type="ARBA" id="ARBA00022723"/>
    </source>
</evidence>
<proteinExistence type="inferred from homology"/>
<dbReference type="RefSeq" id="WP_343794605.1">
    <property type="nucleotide sequence ID" value="NZ_BAAAGA010000007.1"/>
</dbReference>
<sequence>MADDAAVLRRTETGELSELNALNPYLQGLYEPVARETTALELTVIGEIPKDLHGAFVRNGPNPAHVPAGLHHWFDGDGMVHGVYFENGKAEYRNRYVWTSDYRAEQKGLEIGAGGVMLPSARARADSGRGDLVYKDTANTDLVFHNGSLMALWYISGKPVRVDARTLESMGNEDFGGALPRHVSAHGKVDPKTGEFCFFDYSLYEPWMTFGVVDAQNNLTNFQKVDLPGPRLPHDMGLTENYIILHDLPVVFTEAGLRNSMWQIKVADQPARFGVVPKNGKGDQVRWFETDTCYIYHVANAWEDGDEVVMTACMMTPNGYPPNPAYGPYASMVNVLALNAVPVEWRMNMVTGEVKKRQLDDRIGEFPVVNLEFTGRKTNWSYHVEMSKQELQRFAGLIKYDLRTGAAQTHRFADGVGGSEPAFAPRIGAVDEDDGYVIAFTTDEATGRSEVQILAAKDFEAGPIARVLLPARVPAGFHGTWAPGDRISA</sequence>
<organism evidence="6 7">
    <name type="scientific">Brevundimonas kwangchunensis</name>
    <dbReference type="NCBI Taxonomy" id="322163"/>
    <lineage>
        <taxon>Bacteria</taxon>
        <taxon>Pseudomonadati</taxon>
        <taxon>Pseudomonadota</taxon>
        <taxon>Alphaproteobacteria</taxon>
        <taxon>Caulobacterales</taxon>
        <taxon>Caulobacteraceae</taxon>
        <taxon>Brevundimonas</taxon>
    </lineage>
</organism>
<evidence type="ECO:0000256" key="1">
    <source>
        <dbReference type="ARBA" id="ARBA00006787"/>
    </source>
</evidence>
<reference evidence="6 7" key="1">
    <citation type="journal article" date="2019" name="Int. J. Syst. Evol. Microbiol.">
        <title>The Global Catalogue of Microorganisms (GCM) 10K type strain sequencing project: providing services to taxonomists for standard genome sequencing and annotation.</title>
        <authorList>
            <consortium name="The Broad Institute Genomics Platform"/>
            <consortium name="The Broad Institute Genome Sequencing Center for Infectious Disease"/>
            <person name="Wu L."/>
            <person name="Ma J."/>
        </authorList>
    </citation>
    <scope>NUCLEOTIDE SEQUENCE [LARGE SCALE GENOMIC DNA]</scope>
    <source>
        <strain evidence="6 7">JCM 12928</strain>
    </source>
</reference>
<evidence type="ECO:0000313" key="6">
    <source>
        <dbReference type="EMBL" id="GAA0628937.1"/>
    </source>
</evidence>
<evidence type="ECO:0000256" key="3">
    <source>
        <dbReference type="ARBA" id="ARBA00023002"/>
    </source>
</evidence>
<comment type="cofactor">
    <cofactor evidence="5">
        <name>Fe(2+)</name>
        <dbReference type="ChEBI" id="CHEBI:29033"/>
    </cofactor>
    <text evidence="5">Binds 1 Fe(2+) ion per subunit.</text>
</comment>
<dbReference type="PANTHER" id="PTHR10543:SF89">
    <property type="entry name" value="CAROTENOID 9,10(9',10')-CLEAVAGE DIOXYGENASE 1"/>
    <property type="match status" value="1"/>
</dbReference>
<keyword evidence="4 5" id="KW-0408">Iron</keyword>